<sequence length="35" mass="3958">MPKVPLTSPVLLVSYLKEFKMIEFISYQISSVVGL</sequence>
<reference evidence="1" key="1">
    <citation type="journal article" date="2012" name="Environ. Microbiol.">
        <title>Genomic content of uncultured Bacteroidetes from contrasting oceanic provinces in the North Atlantic Ocean.</title>
        <authorList>
            <person name="Gomez-Pereira P.R."/>
            <person name="Schuler M."/>
            <person name="Fuchs B.M."/>
            <person name="Bennke C."/>
            <person name="Teeling H."/>
            <person name="Waldmann J."/>
            <person name="Richter M."/>
            <person name="Barbe V."/>
            <person name="Bataille E."/>
            <person name="Glockner F.O."/>
            <person name="Amann R."/>
        </authorList>
    </citation>
    <scope>NUCLEOTIDE SEQUENCE</scope>
</reference>
<organism evidence="1">
    <name type="scientific">uncultured Flavobacteriia bacterium</name>
    <dbReference type="NCBI Taxonomy" id="212695"/>
    <lineage>
        <taxon>Bacteria</taxon>
        <taxon>Pseudomonadati</taxon>
        <taxon>Bacteroidota</taxon>
        <taxon>Flavobacteriia</taxon>
        <taxon>environmental samples</taxon>
    </lineage>
</organism>
<evidence type="ECO:0000313" key="1">
    <source>
        <dbReference type="EMBL" id="CCF99431.1"/>
    </source>
</evidence>
<gene>
    <name evidence="1" type="ORF">VIS_S3BDA80024</name>
</gene>
<dbReference type="EMBL" id="FO117579">
    <property type="protein sequence ID" value="CCF99431.1"/>
    <property type="molecule type" value="Genomic_DNA"/>
</dbReference>
<reference evidence="1" key="2">
    <citation type="submission" date="2012-02" db="EMBL/GenBank/DDBJ databases">
        <authorList>
            <person name="Genoscope - CEA"/>
        </authorList>
    </citation>
    <scope>NUCLEOTIDE SEQUENCE</scope>
</reference>
<proteinExistence type="predicted"/>
<name>H6REH0_9BACT</name>
<dbReference type="AlphaFoldDB" id="H6REH0"/>
<accession>H6REH0</accession>
<protein>
    <submittedName>
        <fullName evidence="1">Uncharacterized protein</fullName>
    </submittedName>
</protein>